<feature type="region of interest" description="Disordered" evidence="1">
    <location>
        <begin position="364"/>
        <end position="418"/>
    </location>
</feature>
<evidence type="ECO:0000313" key="2">
    <source>
        <dbReference type="EMBL" id="OEU08561.1"/>
    </source>
</evidence>
<evidence type="ECO:0000313" key="3">
    <source>
        <dbReference type="Proteomes" id="UP000095751"/>
    </source>
</evidence>
<dbReference type="EMBL" id="KV784379">
    <property type="protein sequence ID" value="OEU08561.1"/>
    <property type="molecule type" value="Genomic_DNA"/>
</dbReference>
<protein>
    <submittedName>
        <fullName evidence="2">Uncharacterized protein</fullName>
    </submittedName>
</protein>
<organism evidence="2 3">
    <name type="scientific">Fragilariopsis cylindrus CCMP1102</name>
    <dbReference type="NCBI Taxonomy" id="635003"/>
    <lineage>
        <taxon>Eukaryota</taxon>
        <taxon>Sar</taxon>
        <taxon>Stramenopiles</taxon>
        <taxon>Ochrophyta</taxon>
        <taxon>Bacillariophyta</taxon>
        <taxon>Bacillariophyceae</taxon>
        <taxon>Bacillariophycidae</taxon>
        <taxon>Bacillariales</taxon>
        <taxon>Bacillariaceae</taxon>
        <taxon>Fragilariopsis</taxon>
    </lineage>
</organism>
<feature type="compositionally biased region" description="Low complexity" evidence="1">
    <location>
        <begin position="364"/>
        <end position="379"/>
    </location>
</feature>
<dbReference type="Gene3D" id="1.25.40.20">
    <property type="entry name" value="Ankyrin repeat-containing domain"/>
    <property type="match status" value="1"/>
</dbReference>
<feature type="compositionally biased region" description="Basic residues" evidence="1">
    <location>
        <begin position="383"/>
        <end position="393"/>
    </location>
</feature>
<feature type="compositionally biased region" description="Basic and acidic residues" evidence="1">
    <location>
        <begin position="397"/>
        <end position="410"/>
    </location>
</feature>
<sequence length="418" mass="48246">MNELVDAFLEHLRADIHCMLCSRYTAANENLQFEEDDEYYGLDSDRDTEEEVVAVIRLFPRVLSTVFRTEWPNTYGDDYEHRKHPIQLLAFSRITPAYGCNVKAVSFIPIVVRLAIEFGSFEERERGGLLCEANSDTNALLDLMKSDEYTPLDRHNREHPESVDDINSEISNEICRLKIQLMDHRSFKVLKQLRHMGLLKKEDIQTYGLLNKLCRHSFFAGNRFQFLTEWDPNALTQTDEDGSLPLHHVAQYTSIQGFKRVFQYGICYYPKKEGIILLFRRNDLNRTPFQLACERYGYEEVMKIVGDTLTRYLDTTPISVEGALLSAAIDENIHLDSVYFLLRRQPDVLVKLLSSHSSSLVSVVTSTNNDNNNNNNNRDSPSKKKGKRKRKRNSNGFEKEEVARSGEKRWRVGSGNDG</sequence>
<reference evidence="2 3" key="1">
    <citation type="submission" date="2016-09" db="EMBL/GenBank/DDBJ databases">
        <title>Extensive genetic diversity and differential bi-allelic expression allows diatom success in the polar Southern Ocean.</title>
        <authorList>
            <consortium name="DOE Joint Genome Institute"/>
            <person name="Mock T."/>
            <person name="Otillar R.P."/>
            <person name="Strauss J."/>
            <person name="Dupont C."/>
            <person name="Frickenhaus S."/>
            <person name="Maumus F."/>
            <person name="Mcmullan M."/>
            <person name="Sanges R."/>
            <person name="Schmutz J."/>
            <person name="Toseland A."/>
            <person name="Valas R."/>
            <person name="Veluchamy A."/>
            <person name="Ward B.J."/>
            <person name="Allen A."/>
            <person name="Barry K."/>
            <person name="Falciatore A."/>
            <person name="Ferrante M."/>
            <person name="Fortunato A.E."/>
            <person name="Gloeckner G."/>
            <person name="Gruber A."/>
            <person name="Hipkin R."/>
            <person name="Janech M."/>
            <person name="Kroth P."/>
            <person name="Leese F."/>
            <person name="Lindquist E."/>
            <person name="Lyon B.R."/>
            <person name="Martin J."/>
            <person name="Mayer C."/>
            <person name="Parker M."/>
            <person name="Quesneville H."/>
            <person name="Raymond J."/>
            <person name="Uhlig C."/>
            <person name="Valentin K.U."/>
            <person name="Worden A.Z."/>
            <person name="Armbrust E.V."/>
            <person name="Bowler C."/>
            <person name="Green B."/>
            <person name="Moulton V."/>
            <person name="Van Oosterhout C."/>
            <person name="Grigoriev I."/>
        </authorList>
    </citation>
    <scope>NUCLEOTIDE SEQUENCE [LARGE SCALE GENOMIC DNA]</scope>
    <source>
        <strain evidence="2 3">CCMP1102</strain>
    </source>
</reference>
<proteinExistence type="predicted"/>
<dbReference type="Proteomes" id="UP000095751">
    <property type="component" value="Unassembled WGS sequence"/>
</dbReference>
<dbReference type="AlphaFoldDB" id="A0A1E7ERK2"/>
<accession>A0A1E7ERK2</accession>
<dbReference type="InterPro" id="IPR036770">
    <property type="entry name" value="Ankyrin_rpt-contain_sf"/>
</dbReference>
<keyword evidence="3" id="KW-1185">Reference proteome</keyword>
<dbReference type="KEGG" id="fcy:FRACYDRAFT_249453"/>
<gene>
    <name evidence="2" type="ORF">FRACYDRAFT_249453</name>
</gene>
<evidence type="ECO:0000256" key="1">
    <source>
        <dbReference type="SAM" id="MobiDB-lite"/>
    </source>
</evidence>
<name>A0A1E7ERK2_9STRA</name>
<dbReference type="InParanoid" id="A0A1E7ERK2"/>